<dbReference type="EMBL" id="JAUSVX010000009">
    <property type="protein sequence ID" value="MDQ0471716.1"/>
    <property type="molecule type" value="Genomic_DNA"/>
</dbReference>
<keyword evidence="7" id="KW-1185">Reference proteome</keyword>
<keyword evidence="4" id="KW-0653">Protein transport</keyword>
<protein>
    <submittedName>
        <fullName evidence="6">Peptide/nickel transport system permease protein</fullName>
    </submittedName>
</protein>
<comment type="caution">
    <text evidence="6">The sequence shown here is derived from an EMBL/GenBank/DDBJ whole genome shotgun (WGS) entry which is preliminary data.</text>
</comment>
<evidence type="ECO:0000256" key="5">
    <source>
        <dbReference type="SAM" id="Phobius"/>
    </source>
</evidence>
<organism evidence="6 7">
    <name type="scientific">Labrys wisconsinensis</name>
    <dbReference type="NCBI Taxonomy" id="425677"/>
    <lineage>
        <taxon>Bacteria</taxon>
        <taxon>Pseudomonadati</taxon>
        <taxon>Pseudomonadota</taxon>
        <taxon>Alphaproteobacteria</taxon>
        <taxon>Hyphomicrobiales</taxon>
        <taxon>Xanthobacteraceae</taxon>
        <taxon>Labrys</taxon>
    </lineage>
</organism>
<evidence type="ECO:0000313" key="6">
    <source>
        <dbReference type="EMBL" id="MDQ0471716.1"/>
    </source>
</evidence>
<gene>
    <name evidence="6" type="ORF">QO011_004741</name>
</gene>
<reference evidence="6 7" key="1">
    <citation type="submission" date="2023-07" db="EMBL/GenBank/DDBJ databases">
        <title>Genomic Encyclopedia of Type Strains, Phase IV (KMG-IV): sequencing the most valuable type-strain genomes for metagenomic binning, comparative biology and taxonomic classification.</title>
        <authorList>
            <person name="Goeker M."/>
        </authorList>
    </citation>
    <scope>NUCLEOTIDE SEQUENCE [LARGE SCALE GENOMIC DNA]</scope>
    <source>
        <strain evidence="6 7">DSM 19619</strain>
    </source>
</reference>
<dbReference type="PANTHER" id="PTHR43386:SF1">
    <property type="entry name" value="D,D-DIPEPTIDE TRANSPORT SYSTEM PERMEASE PROTEIN DDPC-RELATED"/>
    <property type="match status" value="1"/>
</dbReference>
<accession>A0ABU0JBQ9</accession>
<proteinExistence type="predicted"/>
<feature type="transmembrane region" description="Helical" evidence="5">
    <location>
        <begin position="228"/>
        <end position="247"/>
    </location>
</feature>
<evidence type="ECO:0000313" key="7">
    <source>
        <dbReference type="Proteomes" id="UP001242480"/>
    </source>
</evidence>
<evidence type="ECO:0000256" key="3">
    <source>
        <dbReference type="ARBA" id="ARBA00022856"/>
    </source>
</evidence>
<evidence type="ECO:0000256" key="4">
    <source>
        <dbReference type="ARBA" id="ARBA00022927"/>
    </source>
</evidence>
<evidence type="ECO:0000256" key="2">
    <source>
        <dbReference type="ARBA" id="ARBA00022448"/>
    </source>
</evidence>
<dbReference type="InterPro" id="IPR050366">
    <property type="entry name" value="BP-dependent_transpt_permease"/>
</dbReference>
<evidence type="ECO:0000256" key="1">
    <source>
        <dbReference type="ARBA" id="ARBA00004651"/>
    </source>
</evidence>
<sequence>MSLKLAVGLAVLVVIGAVAAAGPWLPLPDPWQADPGNASGPPSTEHLLGTDFMGRDYFSRLIEGTGWSFVAGGIGAALAIAAGWPLGLLARIMPGWFGRLIAVAAHILVVAPSFLLERQWSSRMLMLFCVGVLPVAWLQFLCIPVFGTFGELMPVAWGLLMAPVAAYALRKDAATAVRPVAALAATLFAWSVVAQVKWDMIGLGLMPPAATWGDIMPKDILFYGPPPAFFVLLATAAVVLGAAFLVADGLAGQRPSVQPSLAPAAAGAT</sequence>
<feature type="transmembrane region" description="Helical" evidence="5">
    <location>
        <begin position="96"/>
        <end position="116"/>
    </location>
</feature>
<keyword evidence="5" id="KW-0472">Membrane</keyword>
<keyword evidence="5" id="KW-1133">Transmembrane helix</keyword>
<keyword evidence="3" id="KW-0571">Peptide transport</keyword>
<feature type="transmembrane region" description="Helical" evidence="5">
    <location>
        <begin position="176"/>
        <end position="196"/>
    </location>
</feature>
<comment type="subcellular location">
    <subcellularLocation>
        <location evidence="1">Cell membrane</location>
        <topology evidence="1">Multi-pass membrane protein</topology>
    </subcellularLocation>
</comment>
<name>A0ABU0JBQ9_9HYPH</name>
<keyword evidence="5" id="KW-0812">Transmembrane</keyword>
<dbReference type="PANTHER" id="PTHR43386">
    <property type="entry name" value="OLIGOPEPTIDE TRANSPORT SYSTEM PERMEASE PROTEIN APPC"/>
    <property type="match status" value="1"/>
</dbReference>
<dbReference type="Proteomes" id="UP001242480">
    <property type="component" value="Unassembled WGS sequence"/>
</dbReference>
<dbReference type="RefSeq" id="WP_307277334.1">
    <property type="nucleotide sequence ID" value="NZ_JAUSVX010000009.1"/>
</dbReference>
<keyword evidence="2" id="KW-0813">Transport</keyword>